<keyword evidence="2 6" id="KW-0489">Methyltransferase</keyword>
<comment type="function">
    <text evidence="6">Could methylate the ribose at the nucleotide 34 wobble position in tRNA.</text>
</comment>
<evidence type="ECO:0000256" key="2">
    <source>
        <dbReference type="ARBA" id="ARBA00022603"/>
    </source>
</evidence>
<comment type="catalytic activity">
    <reaction evidence="6">
        <text>5-carboxymethylaminomethyluridine(34) in tRNA(Leu) + S-adenosyl-L-methionine = 5-carboxymethylaminomethyl-2'-O-methyluridine(34) in tRNA(Leu) + S-adenosyl-L-homocysteine + H(+)</text>
        <dbReference type="Rhea" id="RHEA:43088"/>
        <dbReference type="Rhea" id="RHEA-COMP:10333"/>
        <dbReference type="Rhea" id="RHEA-COMP:10334"/>
        <dbReference type="ChEBI" id="CHEBI:15378"/>
        <dbReference type="ChEBI" id="CHEBI:57856"/>
        <dbReference type="ChEBI" id="CHEBI:59789"/>
        <dbReference type="ChEBI" id="CHEBI:74508"/>
        <dbReference type="ChEBI" id="CHEBI:74511"/>
        <dbReference type="EC" id="2.1.1.207"/>
    </reaction>
</comment>
<dbReference type="SUPFAM" id="SSF75217">
    <property type="entry name" value="alpha/beta knot"/>
    <property type="match status" value="1"/>
</dbReference>
<evidence type="ECO:0000313" key="9">
    <source>
        <dbReference type="EMBL" id="ADB14727.1"/>
    </source>
</evidence>
<dbReference type="AlphaFoldDB" id="D2QZG9"/>
<dbReference type="InterPro" id="IPR029026">
    <property type="entry name" value="tRNA_m1G_MTases_N"/>
</dbReference>
<evidence type="ECO:0000313" key="10">
    <source>
        <dbReference type="Proteomes" id="UP000001887"/>
    </source>
</evidence>
<proteinExistence type="inferred from homology"/>
<sequence>MRVTVSAKYVPRLHVILWHPEIPPNTGNIGRSCVAVGAKLWLVRPLGFDISEKQLRRAGLDYWQHLEWEAVDSLDEIRAKIPEPFEQQRVWLFTKFGQSRYSDVTYEQGDVLLFGCESAGLPEEIVSQFPSSAKLRLPMRPQVRSLNLSSSATAAMYEVIRQIGTPEDAF</sequence>
<dbReference type="GO" id="GO:0141102">
    <property type="term" value="F:tRNA (5-carboxymethylaminomethyluridine(34)-2'-O)-methyltransferase activity"/>
    <property type="evidence" value="ECO:0007669"/>
    <property type="project" value="RHEA"/>
</dbReference>
<dbReference type="InterPro" id="IPR029028">
    <property type="entry name" value="Alpha/beta_knot_MTases"/>
</dbReference>
<evidence type="ECO:0000259" key="8">
    <source>
        <dbReference type="Pfam" id="PF00588"/>
    </source>
</evidence>
<feature type="binding site" evidence="6 7">
    <location>
        <position position="137"/>
    </location>
    <ligand>
        <name>S-adenosyl-L-methionine</name>
        <dbReference type="ChEBI" id="CHEBI:59789"/>
    </ligand>
</feature>
<gene>
    <name evidence="9" type="ordered locus">Psta_0030</name>
</gene>
<comment type="catalytic activity">
    <reaction evidence="6">
        <text>cytidine(34) in tRNA + S-adenosyl-L-methionine = 2'-O-methylcytidine(34) in tRNA + S-adenosyl-L-homocysteine + H(+)</text>
        <dbReference type="Rhea" id="RHEA:43084"/>
        <dbReference type="Rhea" id="RHEA-COMP:10331"/>
        <dbReference type="Rhea" id="RHEA-COMP:10332"/>
        <dbReference type="ChEBI" id="CHEBI:15378"/>
        <dbReference type="ChEBI" id="CHEBI:57856"/>
        <dbReference type="ChEBI" id="CHEBI:59789"/>
        <dbReference type="ChEBI" id="CHEBI:74495"/>
        <dbReference type="ChEBI" id="CHEBI:82748"/>
        <dbReference type="EC" id="2.1.1.207"/>
    </reaction>
</comment>
<dbReference type="GO" id="GO:0002130">
    <property type="term" value="P:wobble position ribose methylation"/>
    <property type="evidence" value="ECO:0007669"/>
    <property type="project" value="TreeGrafter"/>
</dbReference>
<dbReference type="EMBL" id="CP001848">
    <property type="protein sequence ID" value="ADB14727.1"/>
    <property type="molecule type" value="Genomic_DNA"/>
</dbReference>
<evidence type="ECO:0000256" key="1">
    <source>
        <dbReference type="ARBA" id="ARBA00022490"/>
    </source>
</evidence>
<dbReference type="PIRSF" id="PIRSF029256">
    <property type="entry name" value="SpoU_TrmH_prd"/>
    <property type="match status" value="1"/>
</dbReference>
<feature type="domain" description="tRNA/rRNA methyltransferase SpoU type" evidence="8">
    <location>
        <begin position="13"/>
        <end position="157"/>
    </location>
</feature>
<dbReference type="CDD" id="cd18094">
    <property type="entry name" value="SpoU-like_TrmL"/>
    <property type="match status" value="1"/>
</dbReference>
<keyword evidence="4 6" id="KW-0949">S-adenosyl-L-methionine</keyword>
<dbReference type="GO" id="GO:0005737">
    <property type="term" value="C:cytoplasm"/>
    <property type="evidence" value="ECO:0007669"/>
    <property type="project" value="UniProtKB-SubCell"/>
</dbReference>
<feature type="binding site" evidence="6 7">
    <location>
        <position position="115"/>
    </location>
    <ligand>
        <name>S-adenosyl-L-methionine</name>
        <dbReference type="ChEBI" id="CHEBI:59789"/>
    </ligand>
</feature>
<reference evidence="9 10" key="1">
    <citation type="journal article" date="2009" name="Stand. Genomic Sci.">
        <title>Complete genome sequence of Pirellula staleyi type strain (ATCC 27377).</title>
        <authorList>
            <person name="Clum A."/>
            <person name="Tindall B.J."/>
            <person name="Sikorski J."/>
            <person name="Ivanova N."/>
            <person name="Mavrommatis K."/>
            <person name="Lucas S."/>
            <person name="Glavina del Rio T."/>
            <person name="Nolan M."/>
            <person name="Chen F."/>
            <person name="Tice H."/>
            <person name="Pitluck S."/>
            <person name="Cheng J.F."/>
            <person name="Chertkov O."/>
            <person name="Brettin T."/>
            <person name="Han C."/>
            <person name="Detter J.C."/>
            <person name="Kuske C."/>
            <person name="Bruce D."/>
            <person name="Goodwin L."/>
            <person name="Ovchinikova G."/>
            <person name="Pati A."/>
            <person name="Mikhailova N."/>
            <person name="Chen A."/>
            <person name="Palaniappan K."/>
            <person name="Land M."/>
            <person name="Hauser L."/>
            <person name="Chang Y.J."/>
            <person name="Jeffries C.D."/>
            <person name="Chain P."/>
            <person name="Rohde M."/>
            <person name="Goker M."/>
            <person name="Bristow J."/>
            <person name="Eisen J.A."/>
            <person name="Markowitz V."/>
            <person name="Hugenholtz P."/>
            <person name="Kyrpides N.C."/>
            <person name="Klenk H.P."/>
            <person name="Lapidus A."/>
        </authorList>
    </citation>
    <scope>NUCLEOTIDE SEQUENCE [LARGE SCALE GENOMIC DNA]</scope>
    <source>
        <strain evidence="10">ATCC 27377 / DSM 6068 / ICPB 4128</strain>
    </source>
</reference>
<dbReference type="eggNOG" id="COG0219">
    <property type="taxonomic scope" value="Bacteria"/>
</dbReference>
<dbReference type="GO" id="GO:0003723">
    <property type="term" value="F:RNA binding"/>
    <property type="evidence" value="ECO:0007669"/>
    <property type="project" value="InterPro"/>
</dbReference>
<dbReference type="HAMAP" id="MF_01885">
    <property type="entry name" value="tRNA_methyltr_TrmL"/>
    <property type="match status" value="1"/>
</dbReference>
<evidence type="ECO:0000256" key="6">
    <source>
        <dbReference type="HAMAP-Rule" id="MF_01885"/>
    </source>
</evidence>
<dbReference type="HOGENOM" id="CLU_110125_0_0_0"/>
<evidence type="ECO:0000256" key="4">
    <source>
        <dbReference type="ARBA" id="ARBA00022691"/>
    </source>
</evidence>
<feature type="binding site" evidence="6 7">
    <location>
        <position position="145"/>
    </location>
    <ligand>
        <name>S-adenosyl-L-methionine</name>
        <dbReference type="ChEBI" id="CHEBI:59789"/>
    </ligand>
</feature>
<keyword evidence="10" id="KW-1185">Reference proteome</keyword>
<comment type="similarity">
    <text evidence="6">Belongs to the class IV-like SAM-binding methyltransferase superfamily. RNA methyltransferase TrmH family. TrmL subfamily.</text>
</comment>
<dbReference type="Pfam" id="PF00588">
    <property type="entry name" value="SpoU_methylase"/>
    <property type="match status" value="1"/>
</dbReference>
<dbReference type="EC" id="2.1.1.207" evidence="6"/>
<evidence type="ECO:0000256" key="3">
    <source>
        <dbReference type="ARBA" id="ARBA00022679"/>
    </source>
</evidence>
<keyword evidence="5 6" id="KW-0819">tRNA processing</keyword>
<keyword evidence="3 6" id="KW-0808">Transferase</keyword>
<evidence type="ECO:0000256" key="5">
    <source>
        <dbReference type="ARBA" id="ARBA00022694"/>
    </source>
</evidence>
<protein>
    <recommendedName>
        <fullName evidence="6">Putative tRNA (cytidine(34)-2'-O)-methyltransferase</fullName>
        <ecNumber evidence="6">2.1.1.207</ecNumber>
    </recommendedName>
    <alternativeName>
        <fullName evidence="6">tRNA (cytidine/uridine-2'-O-)-methyltransferase</fullName>
    </alternativeName>
</protein>
<evidence type="ECO:0000256" key="7">
    <source>
        <dbReference type="PIRSR" id="PIRSR029256-1"/>
    </source>
</evidence>
<comment type="subcellular location">
    <subcellularLocation>
        <location evidence="6">Cytoplasm</location>
    </subcellularLocation>
</comment>
<dbReference type="Gene3D" id="3.40.1280.10">
    <property type="match status" value="1"/>
</dbReference>
<accession>D2QZG9</accession>
<dbReference type="KEGG" id="psl:Psta_0030"/>
<comment type="caution">
    <text evidence="6">Lacks conserved residue(s) required for the propagation of feature annotation.</text>
</comment>
<dbReference type="InterPro" id="IPR016914">
    <property type="entry name" value="TrmL"/>
</dbReference>
<dbReference type="InterPro" id="IPR001537">
    <property type="entry name" value="SpoU_MeTrfase"/>
</dbReference>
<dbReference type="STRING" id="530564.Psta_0030"/>
<dbReference type="Proteomes" id="UP000001887">
    <property type="component" value="Chromosome"/>
</dbReference>
<dbReference type="GO" id="GO:0141098">
    <property type="term" value="F:tRNA (cytidine(34)-2'-O)-methyltransferase activity"/>
    <property type="evidence" value="ECO:0007669"/>
    <property type="project" value="RHEA"/>
</dbReference>
<dbReference type="PANTHER" id="PTHR42971">
    <property type="entry name" value="TRNA (CYTIDINE(34)-2'-O)-METHYLTRANSFERASE"/>
    <property type="match status" value="1"/>
</dbReference>
<organism evidence="9 10">
    <name type="scientific">Pirellula staleyi (strain ATCC 27377 / DSM 6068 / ICPB 4128)</name>
    <name type="common">Pirella staleyi</name>
    <dbReference type="NCBI Taxonomy" id="530564"/>
    <lineage>
        <taxon>Bacteria</taxon>
        <taxon>Pseudomonadati</taxon>
        <taxon>Planctomycetota</taxon>
        <taxon>Planctomycetia</taxon>
        <taxon>Pirellulales</taxon>
        <taxon>Pirellulaceae</taxon>
        <taxon>Pirellula</taxon>
    </lineage>
</organism>
<dbReference type="PANTHER" id="PTHR42971:SF1">
    <property type="entry name" value="TRNA (CYTIDINE(34)-2'-O)-METHYLTRANSFERASE"/>
    <property type="match status" value="1"/>
</dbReference>
<keyword evidence="1 6" id="KW-0963">Cytoplasm</keyword>
<name>D2QZG9_PIRSD</name>